<dbReference type="FunFam" id="3.20.20.70:FF:000138">
    <property type="entry name" value="NADPH dehydrogenase 1"/>
    <property type="match status" value="1"/>
</dbReference>
<dbReference type="PANTHER" id="PTHR22893:SF91">
    <property type="entry name" value="NADPH DEHYDROGENASE 2-RELATED"/>
    <property type="match status" value="1"/>
</dbReference>
<evidence type="ECO:0000259" key="2">
    <source>
        <dbReference type="Pfam" id="PF00724"/>
    </source>
</evidence>
<dbReference type="AlphaFoldDB" id="A0AAD4M8Q3"/>
<organism evidence="3 4">
    <name type="scientific">Multifurca ochricompacta</name>
    <dbReference type="NCBI Taxonomy" id="376703"/>
    <lineage>
        <taxon>Eukaryota</taxon>
        <taxon>Fungi</taxon>
        <taxon>Dikarya</taxon>
        <taxon>Basidiomycota</taxon>
        <taxon>Agaricomycotina</taxon>
        <taxon>Agaricomycetes</taxon>
        <taxon>Russulales</taxon>
        <taxon>Russulaceae</taxon>
        <taxon>Multifurca</taxon>
    </lineage>
</organism>
<sequence>MATSKLFQPIQFGKVTLQHRVVMAPLTRNRGNNKHTHTDLAVKHYAARANVPGTLIISEATFIAHKASGYTFHAPGIWSNEQIAAWKRITDAVHAKGSFMYLQLWALGRAASAEQLKKEDPSFEYVSAGDVPLPPLPSSVPKTQKDTNAQADPNLPTAPRPLTKAEIAEYLQLYATAARNAIERAGFDGVEIHGANGYLPDQFLKETSNNRTDEYGGSPENRARFTLEVAAAVSAAVGEERVGLRLSPWLTSYDIPGSNPIPAFSYLVSELRKRHPNFGYLHVIEPRIRGSFDRVVDGESNDFLRTIWVGKLWISAGGFTRDDAIRAADERGELIAFGRYYTSNPDLPIRLEKNIPLTPYNRDVFYTLESPTGYNDYLPADTSLTATA</sequence>
<dbReference type="Pfam" id="PF00724">
    <property type="entry name" value="Oxidored_FMN"/>
    <property type="match status" value="1"/>
</dbReference>
<feature type="region of interest" description="Disordered" evidence="1">
    <location>
        <begin position="134"/>
        <end position="160"/>
    </location>
</feature>
<evidence type="ECO:0000256" key="1">
    <source>
        <dbReference type="SAM" id="MobiDB-lite"/>
    </source>
</evidence>
<dbReference type="GO" id="GO:0003959">
    <property type="term" value="F:NADPH dehydrogenase activity"/>
    <property type="evidence" value="ECO:0007669"/>
    <property type="project" value="TreeGrafter"/>
</dbReference>
<proteinExistence type="predicted"/>
<dbReference type="CDD" id="cd02933">
    <property type="entry name" value="OYE_like_FMN"/>
    <property type="match status" value="1"/>
</dbReference>
<reference evidence="3" key="1">
    <citation type="journal article" date="2022" name="New Phytol.">
        <title>Evolutionary transition to the ectomycorrhizal habit in the genomes of a hyperdiverse lineage of mushroom-forming fungi.</title>
        <authorList>
            <person name="Looney B."/>
            <person name="Miyauchi S."/>
            <person name="Morin E."/>
            <person name="Drula E."/>
            <person name="Courty P.E."/>
            <person name="Kohler A."/>
            <person name="Kuo A."/>
            <person name="LaButti K."/>
            <person name="Pangilinan J."/>
            <person name="Lipzen A."/>
            <person name="Riley R."/>
            <person name="Andreopoulos W."/>
            <person name="He G."/>
            <person name="Johnson J."/>
            <person name="Nolan M."/>
            <person name="Tritt A."/>
            <person name="Barry K.W."/>
            <person name="Grigoriev I.V."/>
            <person name="Nagy L.G."/>
            <person name="Hibbett D."/>
            <person name="Henrissat B."/>
            <person name="Matheny P.B."/>
            <person name="Labbe J."/>
            <person name="Martin F.M."/>
        </authorList>
    </citation>
    <scope>NUCLEOTIDE SEQUENCE</scope>
    <source>
        <strain evidence="3">BPL690</strain>
    </source>
</reference>
<evidence type="ECO:0000313" key="4">
    <source>
        <dbReference type="Proteomes" id="UP001203297"/>
    </source>
</evidence>
<evidence type="ECO:0000313" key="3">
    <source>
        <dbReference type="EMBL" id="KAI0305553.1"/>
    </source>
</evidence>
<dbReference type="InterPro" id="IPR013785">
    <property type="entry name" value="Aldolase_TIM"/>
</dbReference>
<keyword evidence="4" id="KW-1185">Reference proteome</keyword>
<dbReference type="InterPro" id="IPR045247">
    <property type="entry name" value="Oye-like"/>
</dbReference>
<accession>A0AAD4M8Q3</accession>
<dbReference type="SUPFAM" id="SSF51395">
    <property type="entry name" value="FMN-linked oxidoreductases"/>
    <property type="match status" value="1"/>
</dbReference>
<dbReference type="Proteomes" id="UP001203297">
    <property type="component" value="Unassembled WGS sequence"/>
</dbReference>
<dbReference type="GO" id="GO:0010181">
    <property type="term" value="F:FMN binding"/>
    <property type="evidence" value="ECO:0007669"/>
    <property type="project" value="InterPro"/>
</dbReference>
<gene>
    <name evidence="3" type="ORF">B0F90DRAFT_1624981</name>
</gene>
<name>A0AAD4M8Q3_9AGAM</name>
<dbReference type="PANTHER" id="PTHR22893">
    <property type="entry name" value="NADH OXIDOREDUCTASE-RELATED"/>
    <property type="match status" value="1"/>
</dbReference>
<dbReference type="EMBL" id="WTXG01000005">
    <property type="protein sequence ID" value="KAI0305553.1"/>
    <property type="molecule type" value="Genomic_DNA"/>
</dbReference>
<protein>
    <submittedName>
        <fullName evidence="3">NADH:flavin oxidoreductase/NADH oxidase</fullName>
    </submittedName>
</protein>
<dbReference type="InterPro" id="IPR001155">
    <property type="entry name" value="OxRdtase_FMN_N"/>
</dbReference>
<dbReference type="Gene3D" id="3.20.20.70">
    <property type="entry name" value="Aldolase class I"/>
    <property type="match status" value="1"/>
</dbReference>
<comment type="caution">
    <text evidence="3">The sequence shown here is derived from an EMBL/GenBank/DDBJ whole genome shotgun (WGS) entry which is preliminary data.</text>
</comment>
<feature type="domain" description="NADH:flavin oxidoreductase/NADH oxidase N-terminal" evidence="2">
    <location>
        <begin position="5"/>
        <end position="357"/>
    </location>
</feature>